<dbReference type="Proteomes" id="UP000515307">
    <property type="component" value="Chromosome"/>
</dbReference>
<sequence>MRTQRMAVSVLAVLTLAACGTESGSGAGSGAGTGDGSGTVRTDLPVTGVRWNVQSMTVDGKKSTAPAEAHVTMDSQGKATGNLGCNHYTANVRVEGDTVTLGPGTTTEMACEKDVQDFENALARAFSGTLKAAVVNKTLTLTTGKGDTVTLTSEPARPAAPLTGTTWTVTTLNDGETATSLPAGTRDKAPRIVFGKDGTVEGNLGCNNFRGKATVAGSSITFGPLASTRKMCGDAEMDVERSVLAALSGKTTYEIDGRALSLTAENGKGLGASAPEDGK</sequence>
<feature type="region of interest" description="Disordered" evidence="1">
    <location>
        <begin position="22"/>
        <end position="42"/>
    </location>
</feature>
<dbReference type="InterPro" id="IPR038670">
    <property type="entry name" value="HslJ-like_sf"/>
</dbReference>
<dbReference type="AlphaFoldDB" id="A0A7G7BKX9"/>
<feature type="chain" id="PRO_5039181056" evidence="2">
    <location>
        <begin position="21"/>
        <end position="279"/>
    </location>
</feature>
<dbReference type="KEGG" id="sfiy:F0344_16355"/>
<dbReference type="Pfam" id="PF03724">
    <property type="entry name" value="META"/>
    <property type="match status" value="2"/>
</dbReference>
<feature type="compositionally biased region" description="Gly residues" evidence="1">
    <location>
        <begin position="23"/>
        <end position="37"/>
    </location>
</feature>
<dbReference type="PANTHER" id="PTHR35535:SF2">
    <property type="entry name" value="DUF306 DOMAIN-CONTAINING PROTEIN"/>
    <property type="match status" value="1"/>
</dbReference>
<dbReference type="InterPro" id="IPR005184">
    <property type="entry name" value="DUF306_Meta_HslJ"/>
</dbReference>
<keyword evidence="5" id="KW-1185">Reference proteome</keyword>
<dbReference type="Gene3D" id="2.40.128.270">
    <property type="match status" value="2"/>
</dbReference>
<accession>A0A7G7BKX9</accession>
<dbReference type="EMBL" id="CP045702">
    <property type="protein sequence ID" value="QNE75994.1"/>
    <property type="molecule type" value="Genomic_DNA"/>
</dbReference>
<dbReference type="InterPro" id="IPR053147">
    <property type="entry name" value="Hsp_HslJ-like"/>
</dbReference>
<reference evidence="5" key="1">
    <citation type="submission" date="2019-10" db="EMBL/GenBank/DDBJ databases">
        <title>Antimicrobial potential of Antarctic Bacteria.</title>
        <authorList>
            <person name="Benaud N."/>
            <person name="Edwards R.J."/>
            <person name="Ferrari B.C."/>
        </authorList>
    </citation>
    <scope>NUCLEOTIDE SEQUENCE [LARGE SCALE GENOMIC DNA]</scope>
    <source>
        <strain evidence="5">NBSH44</strain>
    </source>
</reference>
<organism evidence="4 5">
    <name type="scientific">Streptomyces finlayi</name>
    <dbReference type="NCBI Taxonomy" id="67296"/>
    <lineage>
        <taxon>Bacteria</taxon>
        <taxon>Bacillati</taxon>
        <taxon>Actinomycetota</taxon>
        <taxon>Actinomycetes</taxon>
        <taxon>Kitasatosporales</taxon>
        <taxon>Streptomycetaceae</taxon>
        <taxon>Streptomyces</taxon>
    </lineage>
</organism>
<gene>
    <name evidence="4" type="ORF">F0344_16355</name>
</gene>
<dbReference type="RefSeq" id="WP_185299488.1">
    <property type="nucleotide sequence ID" value="NZ_CP045702.1"/>
</dbReference>
<evidence type="ECO:0000256" key="2">
    <source>
        <dbReference type="SAM" id="SignalP"/>
    </source>
</evidence>
<evidence type="ECO:0000259" key="3">
    <source>
        <dbReference type="Pfam" id="PF03724"/>
    </source>
</evidence>
<evidence type="ECO:0000313" key="4">
    <source>
        <dbReference type="EMBL" id="QNE75994.1"/>
    </source>
</evidence>
<evidence type="ECO:0000256" key="1">
    <source>
        <dbReference type="SAM" id="MobiDB-lite"/>
    </source>
</evidence>
<feature type="domain" description="DUF306" evidence="3">
    <location>
        <begin position="160"/>
        <end position="269"/>
    </location>
</feature>
<feature type="signal peptide" evidence="2">
    <location>
        <begin position="1"/>
        <end position="20"/>
    </location>
</feature>
<evidence type="ECO:0000313" key="5">
    <source>
        <dbReference type="Proteomes" id="UP000515307"/>
    </source>
</evidence>
<name>A0A7G7BKX9_9ACTN</name>
<protein>
    <submittedName>
        <fullName evidence="4">META domain-containing protein</fullName>
    </submittedName>
</protein>
<dbReference type="PROSITE" id="PS51257">
    <property type="entry name" value="PROKAR_LIPOPROTEIN"/>
    <property type="match status" value="1"/>
</dbReference>
<dbReference type="PANTHER" id="PTHR35535">
    <property type="entry name" value="HEAT SHOCK PROTEIN HSLJ"/>
    <property type="match status" value="1"/>
</dbReference>
<feature type="domain" description="DUF306" evidence="3">
    <location>
        <begin position="46"/>
        <end position="149"/>
    </location>
</feature>
<keyword evidence="2" id="KW-0732">Signal</keyword>
<proteinExistence type="predicted"/>